<gene>
    <name evidence="1" type="ORF">GOP47_0005898</name>
</gene>
<keyword evidence="2" id="KW-1185">Reference proteome</keyword>
<comment type="caution">
    <text evidence="1">The sequence shown here is derived from an EMBL/GenBank/DDBJ whole genome shotgun (WGS) entry which is preliminary data.</text>
</comment>
<evidence type="ECO:0000313" key="1">
    <source>
        <dbReference type="EMBL" id="KAI5078227.1"/>
    </source>
</evidence>
<reference evidence="1" key="1">
    <citation type="submission" date="2021-01" db="EMBL/GenBank/DDBJ databases">
        <title>Adiantum capillus-veneris genome.</title>
        <authorList>
            <person name="Fang Y."/>
            <person name="Liao Q."/>
        </authorList>
    </citation>
    <scope>NUCLEOTIDE SEQUENCE</scope>
    <source>
        <strain evidence="1">H3</strain>
        <tissue evidence="1">Leaf</tissue>
    </source>
</reference>
<proteinExistence type="predicted"/>
<accession>A0A9D4V2R4</accession>
<sequence>MVVGIKVVIIEEMGVSLGTVTRVQHMVTTCLDGKWGEVIAVIIMTGIIKMVVSTEVEKVAMLVVMRCKMVNSQYRETMGKEGFHKSSVAVVVMEEEQNGRHTYNWRSSGGCGSEVKRDVLVN</sequence>
<protein>
    <submittedName>
        <fullName evidence="1">Uncharacterized protein</fullName>
    </submittedName>
</protein>
<organism evidence="1 2">
    <name type="scientific">Adiantum capillus-veneris</name>
    <name type="common">Maidenhair fern</name>
    <dbReference type="NCBI Taxonomy" id="13818"/>
    <lineage>
        <taxon>Eukaryota</taxon>
        <taxon>Viridiplantae</taxon>
        <taxon>Streptophyta</taxon>
        <taxon>Embryophyta</taxon>
        <taxon>Tracheophyta</taxon>
        <taxon>Polypodiopsida</taxon>
        <taxon>Polypodiidae</taxon>
        <taxon>Polypodiales</taxon>
        <taxon>Pteridineae</taxon>
        <taxon>Pteridaceae</taxon>
        <taxon>Vittarioideae</taxon>
        <taxon>Adiantum</taxon>
    </lineage>
</organism>
<dbReference type="EMBL" id="JABFUD020000006">
    <property type="protein sequence ID" value="KAI5078227.1"/>
    <property type="molecule type" value="Genomic_DNA"/>
</dbReference>
<name>A0A9D4V2R4_ADICA</name>
<evidence type="ECO:0000313" key="2">
    <source>
        <dbReference type="Proteomes" id="UP000886520"/>
    </source>
</evidence>
<dbReference type="Proteomes" id="UP000886520">
    <property type="component" value="Chromosome 6"/>
</dbReference>
<dbReference type="AlphaFoldDB" id="A0A9D4V2R4"/>